<dbReference type="Pfam" id="PF13193">
    <property type="entry name" value="AMP-binding_C"/>
    <property type="match status" value="1"/>
</dbReference>
<dbReference type="Gene3D" id="3.30.300.30">
    <property type="match status" value="1"/>
</dbReference>
<protein>
    <recommendedName>
        <fullName evidence="7">AMP-dependent synthetase/ligase domain-containing protein</fullName>
    </recommendedName>
</protein>
<dbReference type="EMBL" id="KV440972">
    <property type="protein sequence ID" value="OAD79900.1"/>
    <property type="molecule type" value="Genomic_DNA"/>
</dbReference>
<dbReference type="InterPro" id="IPR000873">
    <property type="entry name" value="AMP-dep_synth/lig_dom"/>
</dbReference>
<dbReference type="Gene3D" id="3.40.50.12780">
    <property type="entry name" value="N-terminal domain of ligase-like"/>
    <property type="match status" value="1"/>
</dbReference>
<feature type="domain" description="AMP-binding enzyme C-terminal" evidence="4">
    <location>
        <begin position="443"/>
        <end position="521"/>
    </location>
</feature>
<dbReference type="OrthoDB" id="6509636at2759"/>
<evidence type="ECO:0000259" key="4">
    <source>
        <dbReference type="Pfam" id="PF13193"/>
    </source>
</evidence>
<comment type="similarity">
    <text evidence="1">Belongs to the ATP-dependent AMP-binding enzyme family.</text>
</comment>
<dbReference type="GeneID" id="29001315"/>
<dbReference type="SUPFAM" id="SSF56801">
    <property type="entry name" value="Acetyl-CoA synthetase-like"/>
    <property type="match status" value="1"/>
</dbReference>
<dbReference type="PANTHER" id="PTHR24096:SF149">
    <property type="entry name" value="AMP-BINDING DOMAIN-CONTAINING PROTEIN-RELATED"/>
    <property type="match status" value="1"/>
</dbReference>
<evidence type="ECO:0000313" key="6">
    <source>
        <dbReference type="Proteomes" id="UP000077315"/>
    </source>
</evidence>
<dbReference type="InterPro" id="IPR025110">
    <property type="entry name" value="AMP-bd_C"/>
</dbReference>
<dbReference type="InterPro" id="IPR042099">
    <property type="entry name" value="ANL_N_sf"/>
</dbReference>
<keyword evidence="6" id="KW-1185">Reference proteome</keyword>
<sequence length="539" mass="59801">MYYSLEPNREYPHQSVFEALFEGETTVPGDKKLLIDSDNPENYLTRDALKRDILLFAQGLKDKFDFRSGDILAICAPNHLDCPIALHGPTVIGAITACIQSEEGSKNILKDMSIAKPKLVIAHKETLQDIKFAANSLGLEDTRILLFGNEAINGIKPFRDVLMNHSTLATPIRFTPSELKTLPAYLYYTSGTTGPKKAVVITNAIVNAIFYTRAPWITPGVRFLSYGSNAHCSSLIISLSGCIRDGTEVYIMKSFTLKRMCEAVQRYKIHSLVIHPWVASALAKELFVENYDLSSLHASFSVGSALDPMTVVQFKKRFGITLCTLYGMTECISSFVGSSVAMERGSLGTLSPGFEAKIIDEDNKEFALLEVTEGSVGELCIKSHSITPGYYNNHEATAALIDKDGFLHSGDIFRVDPQGYFYYVGRQKDMIKYYSYQISPSDIEDILISHPYISECCVVGFYSSKISTEVPKAFVVVAPSQRDFITANELRAYADDRLPDQMHLRGGVILIDSLPRSAVGKVLRNSLRHQMGQRTVNAN</sequence>
<evidence type="ECO:0000256" key="1">
    <source>
        <dbReference type="ARBA" id="ARBA00006432"/>
    </source>
</evidence>
<dbReference type="STRING" id="763407.A0A167QLZ2"/>
<dbReference type="RefSeq" id="XP_018297940.1">
    <property type="nucleotide sequence ID" value="XM_018440409.1"/>
</dbReference>
<evidence type="ECO:0000259" key="3">
    <source>
        <dbReference type="Pfam" id="PF00501"/>
    </source>
</evidence>
<evidence type="ECO:0000313" key="5">
    <source>
        <dbReference type="EMBL" id="OAD79900.1"/>
    </source>
</evidence>
<feature type="domain" description="AMP-dependent synthetase/ligase" evidence="3">
    <location>
        <begin position="28"/>
        <end position="391"/>
    </location>
</feature>
<dbReference type="GO" id="GO:0016405">
    <property type="term" value="F:CoA-ligase activity"/>
    <property type="evidence" value="ECO:0007669"/>
    <property type="project" value="TreeGrafter"/>
</dbReference>
<organism evidence="5 6">
    <name type="scientific">Phycomyces blakesleeanus (strain ATCC 8743b / DSM 1359 / FGSC 10004 / NBRC 33097 / NRRL 1555)</name>
    <dbReference type="NCBI Taxonomy" id="763407"/>
    <lineage>
        <taxon>Eukaryota</taxon>
        <taxon>Fungi</taxon>
        <taxon>Fungi incertae sedis</taxon>
        <taxon>Mucoromycota</taxon>
        <taxon>Mucoromycotina</taxon>
        <taxon>Mucoromycetes</taxon>
        <taxon>Mucorales</taxon>
        <taxon>Phycomycetaceae</taxon>
        <taxon>Phycomyces</taxon>
    </lineage>
</organism>
<dbReference type="VEuPathDB" id="FungiDB:PHYBLDRAFT_58943"/>
<dbReference type="InParanoid" id="A0A167QLZ2"/>
<dbReference type="InterPro" id="IPR045851">
    <property type="entry name" value="AMP-bd_C_sf"/>
</dbReference>
<proteinExistence type="inferred from homology"/>
<reference evidence="6" key="1">
    <citation type="submission" date="2015-06" db="EMBL/GenBank/DDBJ databases">
        <title>Expansion of signal transduction pathways in fungi by whole-genome duplication.</title>
        <authorList>
            <consortium name="DOE Joint Genome Institute"/>
            <person name="Corrochano L.M."/>
            <person name="Kuo A."/>
            <person name="Marcet-Houben M."/>
            <person name="Polaino S."/>
            <person name="Salamov A."/>
            <person name="Villalobos J.M."/>
            <person name="Alvarez M.I."/>
            <person name="Avalos J."/>
            <person name="Benito E.P."/>
            <person name="Benoit I."/>
            <person name="Burger G."/>
            <person name="Camino L.P."/>
            <person name="Canovas D."/>
            <person name="Cerda-Olmedo E."/>
            <person name="Cheng J.-F."/>
            <person name="Dominguez A."/>
            <person name="Elias M."/>
            <person name="Eslava A.P."/>
            <person name="Glaser F."/>
            <person name="Grimwood J."/>
            <person name="Gutierrez G."/>
            <person name="Heitman J."/>
            <person name="Henrissat B."/>
            <person name="Iturriaga E.A."/>
            <person name="Lang B.F."/>
            <person name="Lavin J.L."/>
            <person name="Lee S."/>
            <person name="Li W."/>
            <person name="Lindquist E."/>
            <person name="Lopez-Garcia S."/>
            <person name="Luque E.M."/>
            <person name="Marcos A.T."/>
            <person name="Martin J."/>
            <person name="McCluskey K."/>
            <person name="Medina H.R."/>
            <person name="Miralles-Duran A."/>
            <person name="Miyazaki A."/>
            <person name="Munoz-Torres E."/>
            <person name="Oguiza J.A."/>
            <person name="Ohm R."/>
            <person name="Olmedo M."/>
            <person name="Orejas M."/>
            <person name="Ortiz-Castellanos L."/>
            <person name="Pisabarro A.G."/>
            <person name="Rodriguez-Romero J."/>
            <person name="Ruiz-Herrera J."/>
            <person name="Ruiz-Vazquez R."/>
            <person name="Sanz C."/>
            <person name="Schackwitz W."/>
            <person name="Schmutz J."/>
            <person name="Shahriari M."/>
            <person name="Shelest E."/>
            <person name="Silva-Franco F."/>
            <person name="Soanes D."/>
            <person name="Syed K."/>
            <person name="Tagua V.G."/>
            <person name="Talbot N.J."/>
            <person name="Thon M."/>
            <person name="De vries R.P."/>
            <person name="Wiebenga A."/>
            <person name="Yadav J.S."/>
            <person name="Braun E.L."/>
            <person name="Baker S."/>
            <person name="Garre V."/>
            <person name="Horwitz B."/>
            <person name="Torres-Martinez S."/>
            <person name="Idnurm A."/>
            <person name="Herrera-Estrella A."/>
            <person name="Gabaldon T."/>
            <person name="Grigoriev I.V."/>
        </authorList>
    </citation>
    <scope>NUCLEOTIDE SEQUENCE [LARGE SCALE GENOMIC DNA]</scope>
    <source>
        <strain evidence="6">NRRL 1555(-)</strain>
    </source>
</reference>
<dbReference type="Pfam" id="PF00501">
    <property type="entry name" value="AMP-binding"/>
    <property type="match status" value="1"/>
</dbReference>
<dbReference type="AlphaFoldDB" id="A0A167QLZ2"/>
<keyword evidence="2" id="KW-0436">Ligase</keyword>
<gene>
    <name evidence="5" type="ORF">PHYBLDRAFT_58943</name>
</gene>
<evidence type="ECO:0008006" key="7">
    <source>
        <dbReference type="Google" id="ProtNLM"/>
    </source>
</evidence>
<accession>A0A167QLZ2</accession>
<evidence type="ECO:0000256" key="2">
    <source>
        <dbReference type="ARBA" id="ARBA00022598"/>
    </source>
</evidence>
<dbReference type="PANTHER" id="PTHR24096">
    <property type="entry name" value="LONG-CHAIN-FATTY-ACID--COA LIGASE"/>
    <property type="match status" value="1"/>
</dbReference>
<name>A0A167QLZ2_PHYB8</name>
<dbReference type="Proteomes" id="UP000077315">
    <property type="component" value="Unassembled WGS sequence"/>
</dbReference>